<organism evidence="1 2">
    <name type="scientific">Arcticibacter svalbardensis MN12-7</name>
    <dbReference type="NCBI Taxonomy" id="1150600"/>
    <lineage>
        <taxon>Bacteria</taxon>
        <taxon>Pseudomonadati</taxon>
        <taxon>Bacteroidota</taxon>
        <taxon>Sphingobacteriia</taxon>
        <taxon>Sphingobacteriales</taxon>
        <taxon>Sphingobacteriaceae</taxon>
        <taxon>Arcticibacter</taxon>
    </lineage>
</organism>
<comment type="caution">
    <text evidence="1">The sequence shown here is derived from an EMBL/GenBank/DDBJ whole genome shotgun (WGS) entry which is preliminary data.</text>
</comment>
<protein>
    <submittedName>
        <fullName evidence="1">Uncharacterized protein</fullName>
    </submittedName>
</protein>
<evidence type="ECO:0000313" key="2">
    <source>
        <dbReference type="Proteomes" id="UP000014174"/>
    </source>
</evidence>
<evidence type="ECO:0000313" key="1">
    <source>
        <dbReference type="EMBL" id="EOR96280.1"/>
    </source>
</evidence>
<name>R9GXQ5_9SPHI</name>
<dbReference type="EMBL" id="AQPN01000020">
    <property type="protein sequence ID" value="EOR96280.1"/>
    <property type="molecule type" value="Genomic_DNA"/>
</dbReference>
<reference evidence="1 2" key="1">
    <citation type="journal article" date="2013" name="Genome Announc.">
        <title>Draft Genome Sequence of Arcticibacter svalbardensis Strain MN12-7T, a Member of the Family Sphingobacteriaceae Isolated from an Arctic Soil Sample.</title>
        <authorList>
            <person name="Shivaji S."/>
            <person name="Ara S."/>
            <person name="Prasad S."/>
            <person name="Manasa B.P."/>
            <person name="Begum Z."/>
            <person name="Singh A."/>
            <person name="Kumar Pinnaka A."/>
        </authorList>
    </citation>
    <scope>NUCLEOTIDE SEQUENCE [LARGE SCALE GENOMIC DNA]</scope>
    <source>
        <strain evidence="1 2">MN12-7</strain>
    </source>
</reference>
<dbReference type="AlphaFoldDB" id="R9GXQ5"/>
<accession>R9GXQ5</accession>
<proteinExistence type="predicted"/>
<gene>
    <name evidence="1" type="ORF">ADIARSV_0515</name>
</gene>
<dbReference type="Proteomes" id="UP000014174">
    <property type="component" value="Unassembled WGS sequence"/>
</dbReference>
<sequence length="55" mass="6370">MIAYLLPFLYSLFTGRCFPKLGLQLRVWADMPHSCYFNTSSESKILFAKKPKNPV</sequence>
<keyword evidence="2" id="KW-1185">Reference proteome</keyword>
<dbReference type="STRING" id="1150600.ADIARSV_0515"/>